<feature type="compositionally biased region" description="Polar residues" evidence="1">
    <location>
        <begin position="1"/>
        <end position="15"/>
    </location>
</feature>
<dbReference type="Proteomes" id="UP000485058">
    <property type="component" value="Unassembled WGS sequence"/>
</dbReference>
<dbReference type="AlphaFoldDB" id="A0A699Z8U6"/>
<comment type="caution">
    <text evidence="2">The sequence shown here is derived from an EMBL/GenBank/DDBJ whole genome shotgun (WGS) entry which is preliminary data.</text>
</comment>
<evidence type="ECO:0000256" key="1">
    <source>
        <dbReference type="SAM" id="MobiDB-lite"/>
    </source>
</evidence>
<protein>
    <submittedName>
        <fullName evidence="2">Uncharacterized protein</fullName>
    </submittedName>
</protein>
<dbReference type="EMBL" id="BLLF01001326">
    <property type="protein sequence ID" value="GFH18601.1"/>
    <property type="molecule type" value="Genomic_DNA"/>
</dbReference>
<organism evidence="2 3">
    <name type="scientific">Haematococcus lacustris</name>
    <name type="common">Green alga</name>
    <name type="synonym">Haematococcus pluvialis</name>
    <dbReference type="NCBI Taxonomy" id="44745"/>
    <lineage>
        <taxon>Eukaryota</taxon>
        <taxon>Viridiplantae</taxon>
        <taxon>Chlorophyta</taxon>
        <taxon>core chlorophytes</taxon>
        <taxon>Chlorophyceae</taxon>
        <taxon>CS clade</taxon>
        <taxon>Chlamydomonadales</taxon>
        <taxon>Haematococcaceae</taxon>
        <taxon>Haematococcus</taxon>
    </lineage>
</organism>
<reference evidence="2 3" key="1">
    <citation type="submission" date="2020-02" db="EMBL/GenBank/DDBJ databases">
        <title>Draft genome sequence of Haematococcus lacustris strain NIES-144.</title>
        <authorList>
            <person name="Morimoto D."/>
            <person name="Nakagawa S."/>
            <person name="Yoshida T."/>
            <person name="Sawayama S."/>
        </authorList>
    </citation>
    <scope>NUCLEOTIDE SEQUENCE [LARGE SCALE GENOMIC DNA]</scope>
    <source>
        <strain evidence="2 3">NIES-144</strain>
    </source>
</reference>
<feature type="region of interest" description="Disordered" evidence="1">
    <location>
        <begin position="1"/>
        <end position="56"/>
    </location>
</feature>
<gene>
    <name evidence="2" type="ORF">HaLaN_15433</name>
</gene>
<keyword evidence="3" id="KW-1185">Reference proteome</keyword>
<evidence type="ECO:0000313" key="2">
    <source>
        <dbReference type="EMBL" id="GFH18601.1"/>
    </source>
</evidence>
<proteinExistence type="predicted"/>
<accession>A0A699Z8U6</accession>
<feature type="compositionally biased region" description="Polar residues" evidence="1">
    <location>
        <begin position="26"/>
        <end position="56"/>
    </location>
</feature>
<name>A0A699Z8U6_HAELA</name>
<evidence type="ECO:0000313" key="3">
    <source>
        <dbReference type="Proteomes" id="UP000485058"/>
    </source>
</evidence>
<sequence length="103" mass="10262">MVSTQRSQCQDSAQPVSRLRAARVSTKGSQCQDSAQPGQCQDSGQPGSALSAASANTRDVSWSTFSAGCEGAHGVAPHGVTPCAAVVALDMQAGVQGLAAGAM</sequence>